<name>A0AAE0VHF6_9BIVA</name>
<feature type="domain" description="Methyltransferase" evidence="1">
    <location>
        <begin position="72"/>
        <end position="121"/>
    </location>
</feature>
<gene>
    <name evidence="2" type="ORF">CHS0354_039586</name>
</gene>
<dbReference type="EMBL" id="JAEAOA010002311">
    <property type="protein sequence ID" value="KAK3578039.1"/>
    <property type="molecule type" value="Genomic_DNA"/>
</dbReference>
<evidence type="ECO:0000313" key="2">
    <source>
        <dbReference type="EMBL" id="KAK3578039.1"/>
    </source>
</evidence>
<proteinExistence type="predicted"/>
<dbReference type="Pfam" id="PF13847">
    <property type="entry name" value="Methyltransf_31"/>
    <property type="match status" value="1"/>
</dbReference>
<dbReference type="Proteomes" id="UP001195483">
    <property type="component" value="Unassembled WGS sequence"/>
</dbReference>
<evidence type="ECO:0000259" key="1">
    <source>
        <dbReference type="Pfam" id="PF13847"/>
    </source>
</evidence>
<dbReference type="PANTHER" id="PTHR45128">
    <property type="entry name" value="METHYLTRANSFERASE TYPE 11"/>
    <property type="match status" value="1"/>
</dbReference>
<dbReference type="InterPro" id="IPR029063">
    <property type="entry name" value="SAM-dependent_MTases_sf"/>
</dbReference>
<protein>
    <recommendedName>
        <fullName evidence="1">Methyltransferase domain-containing protein</fullName>
    </recommendedName>
</protein>
<organism evidence="2 3">
    <name type="scientific">Potamilus streckersoni</name>
    <dbReference type="NCBI Taxonomy" id="2493646"/>
    <lineage>
        <taxon>Eukaryota</taxon>
        <taxon>Metazoa</taxon>
        <taxon>Spiralia</taxon>
        <taxon>Lophotrochozoa</taxon>
        <taxon>Mollusca</taxon>
        <taxon>Bivalvia</taxon>
        <taxon>Autobranchia</taxon>
        <taxon>Heteroconchia</taxon>
        <taxon>Palaeoheterodonta</taxon>
        <taxon>Unionida</taxon>
        <taxon>Unionoidea</taxon>
        <taxon>Unionidae</taxon>
        <taxon>Ambleminae</taxon>
        <taxon>Lampsilini</taxon>
        <taxon>Potamilus</taxon>
    </lineage>
</organism>
<evidence type="ECO:0000313" key="3">
    <source>
        <dbReference type="Proteomes" id="UP001195483"/>
    </source>
</evidence>
<keyword evidence="3" id="KW-1185">Reference proteome</keyword>
<dbReference type="SUPFAM" id="SSF53335">
    <property type="entry name" value="S-adenosyl-L-methionine-dependent methyltransferases"/>
    <property type="match status" value="1"/>
</dbReference>
<reference evidence="2" key="2">
    <citation type="journal article" date="2021" name="Genome Biol. Evol.">
        <title>Developing a high-quality reference genome for a parasitic bivalve with doubly uniparental inheritance (Bivalvia: Unionida).</title>
        <authorList>
            <person name="Smith C.H."/>
        </authorList>
    </citation>
    <scope>NUCLEOTIDE SEQUENCE</scope>
    <source>
        <strain evidence="2">CHS0354</strain>
        <tissue evidence="2">Mantle</tissue>
    </source>
</reference>
<accession>A0AAE0VHF6</accession>
<comment type="caution">
    <text evidence="2">The sequence shown here is derived from an EMBL/GenBank/DDBJ whole genome shotgun (WGS) entry which is preliminary data.</text>
</comment>
<sequence length="124" mass="13988">MSSSQPDIPLPEKTKTIFLNLKSSKETYRFSYATDPRLFDWIDSFRELEKDHIVQTDVLPVLEELGMKQELESGMKVVDIGCGSANISCAIAKLYPNSTFTGFEYTESGVERARENVRQNGSLT</sequence>
<dbReference type="Gene3D" id="3.40.50.150">
    <property type="entry name" value="Vaccinia Virus protein VP39"/>
    <property type="match status" value="1"/>
</dbReference>
<dbReference type="AlphaFoldDB" id="A0AAE0VHF6"/>
<dbReference type="CDD" id="cd02440">
    <property type="entry name" value="AdoMet_MTases"/>
    <property type="match status" value="1"/>
</dbReference>
<reference evidence="2" key="3">
    <citation type="submission" date="2023-05" db="EMBL/GenBank/DDBJ databases">
        <authorList>
            <person name="Smith C.H."/>
        </authorList>
    </citation>
    <scope>NUCLEOTIDE SEQUENCE</scope>
    <source>
        <strain evidence="2">CHS0354</strain>
        <tissue evidence="2">Mantle</tissue>
    </source>
</reference>
<dbReference type="InterPro" id="IPR025714">
    <property type="entry name" value="Methyltranfer_dom"/>
</dbReference>
<reference evidence="2" key="1">
    <citation type="journal article" date="2021" name="Genome Biol. Evol.">
        <title>A High-Quality Reference Genome for a Parasitic Bivalve with Doubly Uniparental Inheritance (Bivalvia: Unionida).</title>
        <authorList>
            <person name="Smith C.H."/>
        </authorList>
    </citation>
    <scope>NUCLEOTIDE SEQUENCE</scope>
    <source>
        <strain evidence="2">CHS0354</strain>
    </source>
</reference>
<dbReference type="InterPro" id="IPR053173">
    <property type="entry name" value="SAM-binding_MTase"/>
</dbReference>